<keyword evidence="3" id="KW-0805">Transcription regulation</keyword>
<dbReference type="InterPro" id="IPR045314">
    <property type="entry name" value="bZIP_plant_GBF1"/>
</dbReference>
<reference evidence="10" key="1">
    <citation type="submission" date="2025-08" db="UniProtKB">
        <authorList>
            <consortium name="RefSeq"/>
        </authorList>
    </citation>
    <scope>IDENTIFICATION</scope>
</reference>
<evidence type="ECO:0000259" key="8">
    <source>
        <dbReference type="PROSITE" id="PS50217"/>
    </source>
</evidence>
<dbReference type="PROSITE" id="PS50217">
    <property type="entry name" value="BZIP"/>
    <property type="match status" value="1"/>
</dbReference>
<keyword evidence="4" id="KW-0238">DNA-binding</keyword>
<feature type="compositionally biased region" description="Basic and acidic residues" evidence="7">
    <location>
        <begin position="110"/>
        <end position="128"/>
    </location>
</feature>
<evidence type="ECO:0000256" key="7">
    <source>
        <dbReference type="SAM" id="MobiDB-lite"/>
    </source>
</evidence>
<dbReference type="InterPro" id="IPR044827">
    <property type="entry name" value="GBF-like"/>
</dbReference>
<dbReference type="GeneID" id="120282691"/>
<feature type="compositionally biased region" description="Polar residues" evidence="7">
    <location>
        <begin position="171"/>
        <end position="184"/>
    </location>
</feature>
<sequence>MGKKEVDTPTKTQKSSPSQDPTPTPQAAYPDWASFHVAYYNSAATTPVTPPGYFHFSVAPSPQGQPYMWAPQILPPYGTPPSPYVAIYPPMGLYPHPATPTIATTNGVETDTKSVENKEKSSTKKSKESLGILSMNTGKHDENDKGSGTSANALSQSGESGSDISSEGSDANSESDSQKKQNCSGEEAAQNEKTEGNTSNEAIQAQKLTAFNYVVPLAAIPPGGVNGSRPTANLGVSYWGGPSSSLTMQGGNMASTTTAVPSNHNVPIDPVIQDERELKRQRRKQANRESARRSRLRKLAESEELAQRLVSLSAENNSLKIELGRLRANCEKLATQNACLNEELQKCMDEESKEDSNQNQHTEITNEDA</sequence>
<evidence type="ECO:0000313" key="10">
    <source>
        <dbReference type="RefSeq" id="XP_039145477.1"/>
    </source>
</evidence>
<feature type="compositionally biased region" description="Low complexity" evidence="7">
    <location>
        <begin position="155"/>
        <end position="170"/>
    </location>
</feature>
<comment type="similarity">
    <text evidence="2">Belongs to the bZIP family.</text>
</comment>
<evidence type="ECO:0000256" key="4">
    <source>
        <dbReference type="ARBA" id="ARBA00023125"/>
    </source>
</evidence>
<dbReference type="Pfam" id="PF07777">
    <property type="entry name" value="MFMR"/>
    <property type="match status" value="1"/>
</dbReference>
<dbReference type="InterPro" id="IPR046347">
    <property type="entry name" value="bZIP_sf"/>
</dbReference>
<gene>
    <name evidence="10" type="primary">LOC120282691</name>
</gene>
<dbReference type="PROSITE" id="PS00036">
    <property type="entry name" value="BZIP_BASIC"/>
    <property type="match status" value="1"/>
</dbReference>
<dbReference type="RefSeq" id="XP_039145477.1">
    <property type="nucleotide sequence ID" value="XM_039289543.1"/>
</dbReference>
<feature type="region of interest" description="Disordered" evidence="7">
    <location>
        <begin position="102"/>
        <end position="199"/>
    </location>
</feature>
<dbReference type="Gene3D" id="1.20.5.170">
    <property type="match status" value="1"/>
</dbReference>
<feature type="domain" description="BZIP" evidence="8">
    <location>
        <begin position="277"/>
        <end position="340"/>
    </location>
</feature>
<evidence type="ECO:0000256" key="3">
    <source>
        <dbReference type="ARBA" id="ARBA00023015"/>
    </source>
</evidence>
<keyword evidence="5" id="KW-0804">Transcription</keyword>
<dbReference type="GO" id="GO:0000976">
    <property type="term" value="F:transcription cis-regulatory region binding"/>
    <property type="evidence" value="ECO:0007669"/>
    <property type="project" value="UniProtKB-ARBA"/>
</dbReference>
<evidence type="ECO:0000256" key="6">
    <source>
        <dbReference type="ARBA" id="ARBA00023242"/>
    </source>
</evidence>
<evidence type="ECO:0000256" key="1">
    <source>
        <dbReference type="ARBA" id="ARBA00004123"/>
    </source>
</evidence>
<proteinExistence type="inferred from homology"/>
<name>A0AB40CZD1_DIOCR</name>
<evidence type="ECO:0000313" key="9">
    <source>
        <dbReference type="Proteomes" id="UP001515500"/>
    </source>
</evidence>
<evidence type="ECO:0000256" key="5">
    <source>
        <dbReference type="ARBA" id="ARBA00023163"/>
    </source>
</evidence>
<dbReference type="PANTHER" id="PTHR45967">
    <property type="entry name" value="G-BOX-BINDING FACTOR 3-RELATED"/>
    <property type="match status" value="1"/>
</dbReference>
<dbReference type="InterPro" id="IPR004827">
    <property type="entry name" value="bZIP"/>
</dbReference>
<dbReference type="Proteomes" id="UP001515500">
    <property type="component" value="Chromosome 18"/>
</dbReference>
<feature type="region of interest" description="Disordered" evidence="7">
    <location>
        <begin position="1"/>
        <end position="29"/>
    </location>
</feature>
<keyword evidence="9" id="KW-1185">Reference proteome</keyword>
<feature type="region of interest" description="Disordered" evidence="7">
    <location>
        <begin position="348"/>
        <end position="369"/>
    </location>
</feature>
<dbReference type="Pfam" id="PF00170">
    <property type="entry name" value="bZIP_1"/>
    <property type="match status" value="1"/>
</dbReference>
<dbReference type="GO" id="GO:0003700">
    <property type="term" value="F:DNA-binding transcription factor activity"/>
    <property type="evidence" value="ECO:0007669"/>
    <property type="project" value="InterPro"/>
</dbReference>
<accession>A0AB40CZD1</accession>
<dbReference type="InterPro" id="IPR012900">
    <property type="entry name" value="MFMR"/>
</dbReference>
<organism evidence="9 10">
    <name type="scientific">Dioscorea cayennensis subsp. rotundata</name>
    <name type="common">White Guinea yam</name>
    <name type="synonym">Dioscorea rotundata</name>
    <dbReference type="NCBI Taxonomy" id="55577"/>
    <lineage>
        <taxon>Eukaryota</taxon>
        <taxon>Viridiplantae</taxon>
        <taxon>Streptophyta</taxon>
        <taxon>Embryophyta</taxon>
        <taxon>Tracheophyta</taxon>
        <taxon>Spermatophyta</taxon>
        <taxon>Magnoliopsida</taxon>
        <taxon>Liliopsida</taxon>
        <taxon>Dioscoreales</taxon>
        <taxon>Dioscoreaceae</taxon>
        <taxon>Dioscorea</taxon>
    </lineage>
</organism>
<keyword evidence="6" id="KW-0539">Nucleus</keyword>
<dbReference type="AlphaFoldDB" id="A0AB40CZD1"/>
<dbReference type="GO" id="GO:0005634">
    <property type="term" value="C:nucleus"/>
    <property type="evidence" value="ECO:0007669"/>
    <property type="project" value="UniProtKB-SubCell"/>
</dbReference>
<dbReference type="SMART" id="SM00338">
    <property type="entry name" value="BRLZ"/>
    <property type="match status" value="1"/>
</dbReference>
<protein>
    <submittedName>
        <fullName evidence="10">BZIP transcription factor 16-like isoform X1</fullName>
    </submittedName>
</protein>
<comment type="subcellular location">
    <subcellularLocation>
        <location evidence="1">Nucleus</location>
    </subcellularLocation>
</comment>
<dbReference type="Pfam" id="PF16596">
    <property type="entry name" value="MFMR_assoc"/>
    <property type="match status" value="1"/>
</dbReference>
<feature type="compositionally biased region" description="Low complexity" evidence="7">
    <location>
        <begin position="12"/>
        <end position="21"/>
    </location>
</feature>
<evidence type="ECO:0000256" key="2">
    <source>
        <dbReference type="ARBA" id="ARBA00007163"/>
    </source>
</evidence>
<dbReference type="CDD" id="cd14702">
    <property type="entry name" value="bZIP_plant_GBF1"/>
    <property type="match status" value="1"/>
</dbReference>
<dbReference type="PANTHER" id="PTHR45967:SF38">
    <property type="entry name" value="G-BOX-BINDING FACTOR 2"/>
    <property type="match status" value="1"/>
</dbReference>
<dbReference type="SUPFAM" id="SSF57959">
    <property type="entry name" value="Leucine zipper domain"/>
    <property type="match status" value="1"/>
</dbReference>